<dbReference type="SUPFAM" id="SSF82866">
    <property type="entry name" value="Multidrug efflux transporter AcrB transmembrane domain"/>
    <property type="match status" value="1"/>
</dbReference>
<dbReference type="GO" id="GO:0005886">
    <property type="term" value="C:plasma membrane"/>
    <property type="evidence" value="ECO:0007669"/>
    <property type="project" value="TreeGrafter"/>
</dbReference>
<evidence type="ECO:0000313" key="3">
    <source>
        <dbReference type="Proteomes" id="UP000031670"/>
    </source>
</evidence>
<feature type="transmembrane region" description="Helical" evidence="1">
    <location>
        <begin position="155"/>
        <end position="174"/>
    </location>
</feature>
<feature type="transmembrane region" description="Helical" evidence="1">
    <location>
        <begin position="87"/>
        <end position="107"/>
    </location>
</feature>
<sequence>MIWRRDRVKTITAQADVARSTTPARVRNALKDQIEAIALPPGYSMEWGGEYYDEHKAVSDIIKQMPKALLIMVIILVAMFNRFKQPIIILSTIPLAACGATFALIGLGKPFGFMALVGAITLSGMIIKNGIVLMDQIELERANGKSLSDAIKHATVNRTMAISMGALTTALGMIPLLSDLLFDQMAATIIGGLVAATVLSLFVMPALYRLTTKEEVNEPQAELLTQ</sequence>
<dbReference type="Gene3D" id="3.30.70.1440">
    <property type="entry name" value="Multidrug efflux transporter AcrB pore domain"/>
    <property type="match status" value="1"/>
</dbReference>
<dbReference type="AlphaFoldDB" id="A0A0B8PMT6"/>
<dbReference type="InterPro" id="IPR001036">
    <property type="entry name" value="Acrflvin-R"/>
</dbReference>
<evidence type="ECO:0000313" key="2">
    <source>
        <dbReference type="EMBL" id="GAM64009.1"/>
    </source>
</evidence>
<dbReference type="PRINTS" id="PR00702">
    <property type="entry name" value="ACRIFLAVINRP"/>
</dbReference>
<dbReference type="PANTHER" id="PTHR32063">
    <property type="match status" value="1"/>
</dbReference>
<comment type="caution">
    <text evidence="2">The sequence shown here is derived from an EMBL/GenBank/DDBJ whole genome shotgun (WGS) entry which is preliminary data.</text>
</comment>
<dbReference type="Gene3D" id="1.20.1640.10">
    <property type="entry name" value="Multidrug efflux transporter AcrB transmembrane domain"/>
    <property type="match status" value="1"/>
</dbReference>
<evidence type="ECO:0000256" key="1">
    <source>
        <dbReference type="SAM" id="Phobius"/>
    </source>
</evidence>
<gene>
    <name evidence="2" type="ORF">JCM19232_3285</name>
</gene>
<keyword evidence="1" id="KW-1133">Transmembrane helix</keyword>
<reference evidence="2 3" key="1">
    <citation type="submission" date="2015-01" db="EMBL/GenBank/DDBJ databases">
        <title>Vibrio sp. C5 JCM 19232 whole genome shotgun sequence.</title>
        <authorList>
            <person name="Sawabe T."/>
            <person name="Meirelles P."/>
            <person name="Feng G."/>
            <person name="Sayaka M."/>
            <person name="Hattori M."/>
            <person name="Ohkuma M."/>
        </authorList>
    </citation>
    <scope>NUCLEOTIDE SEQUENCE [LARGE SCALE GENOMIC DNA]</scope>
    <source>
        <strain evidence="2 3">JCM19232</strain>
    </source>
</reference>
<keyword evidence="1" id="KW-0812">Transmembrane</keyword>
<organism evidence="2 3">
    <name type="scientific">Vibrio ishigakensis</name>
    <dbReference type="NCBI Taxonomy" id="1481914"/>
    <lineage>
        <taxon>Bacteria</taxon>
        <taxon>Pseudomonadati</taxon>
        <taxon>Pseudomonadota</taxon>
        <taxon>Gammaproteobacteria</taxon>
        <taxon>Vibrionales</taxon>
        <taxon>Vibrionaceae</taxon>
        <taxon>Vibrio</taxon>
    </lineage>
</organism>
<dbReference type="Proteomes" id="UP000031670">
    <property type="component" value="Unassembled WGS sequence"/>
</dbReference>
<feature type="transmembrane region" description="Helical" evidence="1">
    <location>
        <begin position="186"/>
        <end position="208"/>
    </location>
</feature>
<dbReference type="PANTHER" id="PTHR32063:SF18">
    <property type="entry name" value="CATION EFFLUX SYSTEM PROTEIN"/>
    <property type="match status" value="1"/>
</dbReference>
<name>A0A0B8PMT6_9VIBR</name>
<dbReference type="Pfam" id="PF00873">
    <property type="entry name" value="ACR_tran"/>
    <property type="match status" value="1"/>
</dbReference>
<accession>A0A0B8PMT6</accession>
<dbReference type="GO" id="GO:0042910">
    <property type="term" value="F:xenobiotic transmembrane transporter activity"/>
    <property type="evidence" value="ECO:0007669"/>
    <property type="project" value="TreeGrafter"/>
</dbReference>
<protein>
    <submittedName>
        <fullName evidence="2">Acriflavin resistance protein</fullName>
    </submittedName>
</protein>
<feature type="transmembrane region" description="Helical" evidence="1">
    <location>
        <begin position="113"/>
        <end position="134"/>
    </location>
</feature>
<reference evidence="2 3" key="2">
    <citation type="submission" date="2015-01" db="EMBL/GenBank/DDBJ databases">
        <authorList>
            <consortium name="NBRP consortium"/>
            <person name="Sawabe T."/>
            <person name="Meirelles P."/>
            <person name="Feng G."/>
            <person name="Sayaka M."/>
            <person name="Hattori M."/>
            <person name="Ohkuma M."/>
        </authorList>
    </citation>
    <scope>NUCLEOTIDE SEQUENCE [LARGE SCALE GENOMIC DNA]</scope>
    <source>
        <strain evidence="2 3">JCM19232</strain>
    </source>
</reference>
<dbReference type="EMBL" id="BBSA01000011">
    <property type="protein sequence ID" value="GAM64009.1"/>
    <property type="molecule type" value="Genomic_DNA"/>
</dbReference>
<keyword evidence="1" id="KW-0472">Membrane</keyword>
<proteinExistence type="predicted"/>